<gene>
    <name evidence="9" type="primary">lspA</name>
    <name evidence="12" type="ORF">F7D73_07365</name>
</gene>
<proteinExistence type="inferred from homology"/>
<dbReference type="GO" id="GO:0006508">
    <property type="term" value="P:proteolysis"/>
    <property type="evidence" value="ECO:0007669"/>
    <property type="project" value="UniProtKB-KW"/>
</dbReference>
<evidence type="ECO:0000256" key="3">
    <source>
        <dbReference type="ARBA" id="ARBA00022670"/>
    </source>
</evidence>
<evidence type="ECO:0000313" key="13">
    <source>
        <dbReference type="Proteomes" id="UP000480425"/>
    </source>
</evidence>
<feature type="active site" evidence="9">
    <location>
        <position position="184"/>
    </location>
</feature>
<evidence type="ECO:0000256" key="6">
    <source>
        <dbReference type="ARBA" id="ARBA00022801"/>
    </source>
</evidence>
<dbReference type="UniPathway" id="UPA00665"/>
<evidence type="ECO:0000256" key="8">
    <source>
        <dbReference type="ARBA" id="ARBA00023136"/>
    </source>
</evidence>
<evidence type="ECO:0000256" key="5">
    <source>
        <dbReference type="ARBA" id="ARBA00022750"/>
    </source>
</evidence>
<dbReference type="EMBL" id="VZCB01000057">
    <property type="protein sequence ID" value="MQN80775.1"/>
    <property type="molecule type" value="Genomic_DNA"/>
</dbReference>
<dbReference type="PANTHER" id="PTHR33695">
    <property type="entry name" value="LIPOPROTEIN SIGNAL PEPTIDASE"/>
    <property type="match status" value="1"/>
</dbReference>
<dbReference type="EC" id="3.4.23.36" evidence="9"/>
<comment type="subcellular location">
    <subcellularLocation>
        <location evidence="9">Cell membrane</location>
        <topology evidence="9">Multi-pass membrane protein</topology>
    </subcellularLocation>
</comment>
<comment type="function">
    <text evidence="9">This protein specifically catalyzes the removal of signal peptides from prolipoproteins.</text>
</comment>
<keyword evidence="8 9" id="KW-0472">Membrane</keyword>
<feature type="compositionally biased region" description="Basic and acidic residues" evidence="11">
    <location>
        <begin position="223"/>
        <end position="242"/>
    </location>
</feature>
<dbReference type="NCBIfam" id="NF011369">
    <property type="entry name" value="PRK14788.1"/>
    <property type="match status" value="1"/>
</dbReference>
<accession>A0A6G1U0U7</accession>
<evidence type="ECO:0000313" key="12">
    <source>
        <dbReference type="EMBL" id="MQN80775.1"/>
    </source>
</evidence>
<dbReference type="HAMAP" id="MF_00161">
    <property type="entry name" value="LspA"/>
    <property type="match status" value="1"/>
</dbReference>
<keyword evidence="2 9" id="KW-1003">Cell membrane</keyword>
<evidence type="ECO:0000256" key="1">
    <source>
        <dbReference type="ARBA" id="ARBA00006139"/>
    </source>
</evidence>
<feature type="active site" evidence="9">
    <location>
        <position position="150"/>
    </location>
</feature>
<evidence type="ECO:0000256" key="9">
    <source>
        <dbReference type="HAMAP-Rule" id="MF_00161"/>
    </source>
</evidence>
<keyword evidence="12" id="KW-0449">Lipoprotein</keyword>
<dbReference type="Pfam" id="PF01252">
    <property type="entry name" value="Peptidase_A8"/>
    <property type="match status" value="1"/>
</dbReference>
<dbReference type="Proteomes" id="UP000480425">
    <property type="component" value="Unassembled WGS sequence"/>
</dbReference>
<evidence type="ECO:0000256" key="10">
    <source>
        <dbReference type="RuleBase" id="RU004181"/>
    </source>
</evidence>
<feature type="transmembrane region" description="Helical" evidence="9">
    <location>
        <begin position="67"/>
        <end position="85"/>
    </location>
</feature>
<dbReference type="GO" id="GO:0005886">
    <property type="term" value="C:plasma membrane"/>
    <property type="evidence" value="ECO:0007669"/>
    <property type="project" value="UniProtKB-SubCell"/>
</dbReference>
<feature type="transmembrane region" description="Helical" evidence="9">
    <location>
        <begin position="9"/>
        <end position="31"/>
    </location>
</feature>
<dbReference type="PRINTS" id="PR00781">
    <property type="entry name" value="LIPOSIGPTASE"/>
</dbReference>
<evidence type="ECO:0000256" key="2">
    <source>
        <dbReference type="ARBA" id="ARBA00022475"/>
    </source>
</evidence>
<keyword evidence="4 9" id="KW-0812">Transmembrane</keyword>
<evidence type="ECO:0000256" key="11">
    <source>
        <dbReference type="SAM" id="MobiDB-lite"/>
    </source>
</evidence>
<comment type="caution">
    <text evidence="12">The sequence shown here is derived from an EMBL/GenBank/DDBJ whole genome shotgun (WGS) entry which is preliminary data.</text>
</comment>
<dbReference type="PANTHER" id="PTHR33695:SF1">
    <property type="entry name" value="LIPOPROTEIN SIGNAL PEPTIDASE"/>
    <property type="match status" value="1"/>
</dbReference>
<comment type="caution">
    <text evidence="9">Lacks conserved residue(s) required for the propagation of feature annotation.</text>
</comment>
<keyword evidence="5 9" id="KW-0064">Aspartyl protease</keyword>
<comment type="similarity">
    <text evidence="1 9 10">Belongs to the peptidase A8 family.</text>
</comment>
<comment type="pathway">
    <text evidence="9">Protein modification; lipoprotein biosynthesis (signal peptide cleavage).</text>
</comment>
<reference evidence="12 13" key="1">
    <citation type="submission" date="2019-09" db="EMBL/GenBank/DDBJ databases">
        <title>Distinct polysaccharide growth profiles of human intestinal Prevotella copri isolates.</title>
        <authorList>
            <person name="Fehlner-Peach H."/>
            <person name="Magnabosco C."/>
            <person name="Raghavan V."/>
            <person name="Scher J.U."/>
            <person name="Tett A."/>
            <person name="Cox L.M."/>
            <person name="Gottsegen C."/>
            <person name="Watters A."/>
            <person name="Wiltshire- Gordon J.D."/>
            <person name="Segata N."/>
            <person name="Bonneau R."/>
            <person name="Littman D.R."/>
        </authorList>
    </citation>
    <scope>NUCLEOTIDE SEQUENCE [LARGE SCALE GENOMIC DNA]</scope>
    <source>
        <strain evidence="13">iA622</strain>
    </source>
</reference>
<sequence length="242" mass="27670">MEKNSKLHIGWLVTAMMVVLLIIDQIIKLYIKTHFCLGESVRVTDWFFIEFIENNGMAWGMTFIGKFWLSMLRLTAICVLLWYLCHIIKSGKHRKLYIILVALVTTGAIGNIIDSMFYGLIFTAASPYYVSYQVPFGDGYAPFLMGKVVDMFRFPFFSYTWPEWVPFLGGQHGVFFDPVFNLADACVSVGIISMLLFCRKELESLGDGKKKAKSADEEQDMTAEEKNHVEVAKEYSAQNKED</sequence>
<protein>
    <recommendedName>
        <fullName evidence="9">Lipoprotein signal peptidase</fullName>
        <ecNumber evidence="9">3.4.23.36</ecNumber>
    </recommendedName>
    <alternativeName>
        <fullName evidence="9">Prolipoprotein signal peptidase</fullName>
    </alternativeName>
    <alternativeName>
        <fullName evidence="9">Signal peptidase II</fullName>
        <shortName evidence="9">SPase II</shortName>
    </alternativeName>
</protein>
<feature type="region of interest" description="Disordered" evidence="11">
    <location>
        <begin position="205"/>
        <end position="242"/>
    </location>
</feature>
<feature type="compositionally biased region" description="Basic and acidic residues" evidence="11">
    <location>
        <begin position="205"/>
        <end position="216"/>
    </location>
</feature>
<dbReference type="InterPro" id="IPR001872">
    <property type="entry name" value="Peptidase_A8"/>
</dbReference>
<feature type="transmembrane region" description="Helical" evidence="9">
    <location>
        <begin position="97"/>
        <end position="121"/>
    </location>
</feature>
<evidence type="ECO:0000256" key="4">
    <source>
        <dbReference type="ARBA" id="ARBA00022692"/>
    </source>
</evidence>
<keyword evidence="7 9" id="KW-1133">Transmembrane helix</keyword>
<keyword evidence="3 9" id="KW-0645">Protease</keyword>
<dbReference type="OrthoDB" id="9810259at2"/>
<dbReference type="GO" id="GO:0004190">
    <property type="term" value="F:aspartic-type endopeptidase activity"/>
    <property type="evidence" value="ECO:0007669"/>
    <property type="project" value="UniProtKB-UniRule"/>
</dbReference>
<evidence type="ECO:0000256" key="7">
    <source>
        <dbReference type="ARBA" id="ARBA00022989"/>
    </source>
</evidence>
<dbReference type="AlphaFoldDB" id="A0A6G1U0U7"/>
<keyword evidence="6 9" id="KW-0378">Hydrolase</keyword>
<organism evidence="12 13">
    <name type="scientific">Segatella copri</name>
    <dbReference type="NCBI Taxonomy" id="165179"/>
    <lineage>
        <taxon>Bacteria</taxon>
        <taxon>Pseudomonadati</taxon>
        <taxon>Bacteroidota</taxon>
        <taxon>Bacteroidia</taxon>
        <taxon>Bacteroidales</taxon>
        <taxon>Prevotellaceae</taxon>
        <taxon>Segatella</taxon>
    </lineage>
</organism>
<comment type="catalytic activity">
    <reaction evidence="9">
        <text>Release of signal peptides from bacterial membrane prolipoproteins. Hydrolyzes -Xaa-Yaa-Zaa-|-(S,diacylglyceryl)Cys-, in which Xaa is hydrophobic (preferably Leu), and Yaa (Ala or Ser) and Zaa (Gly or Ala) have small, neutral side chains.</text>
        <dbReference type="EC" id="3.4.23.36"/>
    </reaction>
</comment>
<name>A0A6G1U0U7_9BACT</name>
<dbReference type="RefSeq" id="WP_153123531.1">
    <property type="nucleotide sequence ID" value="NZ_VZCB01000057.1"/>
</dbReference>